<dbReference type="SUPFAM" id="SSF74784">
    <property type="entry name" value="Translin"/>
    <property type="match status" value="1"/>
</dbReference>
<dbReference type="Pfam" id="PF01997">
    <property type="entry name" value="Translin"/>
    <property type="match status" value="1"/>
</dbReference>
<proteinExistence type="predicted"/>
<evidence type="ECO:0000313" key="1">
    <source>
        <dbReference type="EMBL" id="OGH69597.1"/>
    </source>
</evidence>
<evidence type="ECO:0000313" key="2">
    <source>
        <dbReference type="Proteomes" id="UP000177457"/>
    </source>
</evidence>
<reference evidence="1 2" key="1">
    <citation type="journal article" date="2016" name="Nat. Commun.">
        <title>Thousands of microbial genomes shed light on interconnected biogeochemical processes in an aquifer system.</title>
        <authorList>
            <person name="Anantharaman K."/>
            <person name="Brown C.T."/>
            <person name="Hug L.A."/>
            <person name="Sharon I."/>
            <person name="Castelle C.J."/>
            <person name="Probst A.J."/>
            <person name="Thomas B.C."/>
            <person name="Singh A."/>
            <person name="Wilkins M.J."/>
            <person name="Karaoz U."/>
            <person name="Brodie E.L."/>
            <person name="Williams K.H."/>
            <person name="Hubbard S.S."/>
            <person name="Banfield J.F."/>
        </authorList>
    </citation>
    <scope>NUCLEOTIDE SEQUENCE [LARGE SCALE GENOMIC DNA]</scope>
</reference>
<dbReference type="STRING" id="1798683.A3C90_04165"/>
<dbReference type="Gene3D" id="1.20.58.2140">
    <property type="match status" value="1"/>
</dbReference>
<dbReference type="GO" id="GO:0043565">
    <property type="term" value="F:sequence-specific DNA binding"/>
    <property type="evidence" value="ECO:0007669"/>
    <property type="project" value="InterPro"/>
</dbReference>
<gene>
    <name evidence="1" type="ORF">A3C90_04165</name>
</gene>
<sequence length="193" mass="21681">MLDMLQKSYVNTLKKDFLAYAAIRRDVIKNSDDALHHAKRAIFALHRDDAAEAKAKLTQSADLLSGVTRKYTKNTRAQSEGSYLAALEEFVEASLFYQFVTTGKIGEVKSISIPPESYIAGLCDVPGELLRYAIKAATEKDVKMVKKCAATGQEIMGELIEFNLTSYLRNKFDQAKNAVRRMEEVVYEVSLRE</sequence>
<dbReference type="InterPro" id="IPR036081">
    <property type="entry name" value="Translin_sf"/>
</dbReference>
<dbReference type="AlphaFoldDB" id="A0A1F6MD59"/>
<evidence type="ECO:0008006" key="3">
    <source>
        <dbReference type="Google" id="ProtNLM"/>
    </source>
</evidence>
<comment type="caution">
    <text evidence="1">The sequence shown here is derived from an EMBL/GenBank/DDBJ whole genome shotgun (WGS) entry which is preliminary data.</text>
</comment>
<dbReference type="EMBL" id="MFQE01000074">
    <property type="protein sequence ID" value="OGH69597.1"/>
    <property type="molecule type" value="Genomic_DNA"/>
</dbReference>
<name>A0A1F6MD59_9BACT</name>
<dbReference type="InterPro" id="IPR002848">
    <property type="entry name" value="Translin_fam"/>
</dbReference>
<dbReference type="CDD" id="cd14820">
    <property type="entry name" value="TRAX"/>
    <property type="match status" value="1"/>
</dbReference>
<dbReference type="Proteomes" id="UP000177457">
    <property type="component" value="Unassembled WGS sequence"/>
</dbReference>
<dbReference type="PANTHER" id="PTHR10741">
    <property type="entry name" value="TRANSLIN AND TRANSLIN ASSOCIATED PROTEIN X"/>
    <property type="match status" value="1"/>
</dbReference>
<accession>A0A1F6MD59</accession>
<protein>
    <recommendedName>
        <fullName evidence="3">Translin</fullName>
    </recommendedName>
</protein>
<organism evidence="1 2">
    <name type="scientific">Candidatus Magasanikbacteria bacterium RIFCSPHIGHO2_02_FULL_51_14</name>
    <dbReference type="NCBI Taxonomy" id="1798683"/>
    <lineage>
        <taxon>Bacteria</taxon>
        <taxon>Candidatus Magasanikiibacteriota</taxon>
    </lineage>
</organism>